<dbReference type="Pfam" id="PF00501">
    <property type="entry name" value="AMP-binding"/>
    <property type="match status" value="1"/>
</dbReference>
<dbReference type="PANTHER" id="PTHR43859:SF4">
    <property type="entry name" value="BUTANOATE--COA LIGASE AAE1-RELATED"/>
    <property type="match status" value="1"/>
</dbReference>
<protein>
    <recommendedName>
        <fullName evidence="6">AMP-dependent synthetase/ligase domain-containing protein</fullName>
    </recommendedName>
</protein>
<dbReference type="EMBL" id="DUZY01000007">
    <property type="protein sequence ID" value="DAD46252.1"/>
    <property type="molecule type" value="Genomic_DNA"/>
</dbReference>
<proteinExistence type="inferred from homology"/>
<feature type="chain" id="PRO_5032731407" description="AMP-dependent synthetase/ligase domain-containing protein" evidence="5">
    <location>
        <begin position="28"/>
        <end position="125"/>
    </location>
</feature>
<keyword evidence="5" id="KW-0732">Signal</keyword>
<sequence length="125" mass="13591">MGPMPVYLWTIPMFHCNGWCLTWGVAAEGGTNVCLRHVSAKGIFDSICLHKVTHMGGAPTVLNMLVNAPSSERKTLPHKVEMMTGAAPPPSEILFKMEELGFGVTHSYGLTETYGPGTVCTWKPE</sequence>
<name>A0A822ZM21_NELNU</name>
<dbReference type="Proteomes" id="UP000607653">
    <property type="component" value="Unassembled WGS sequence"/>
</dbReference>
<gene>
    <name evidence="7" type="ORF">HUJ06_004482</name>
</gene>
<accession>A0A822ZM21</accession>
<dbReference type="GO" id="GO:0006631">
    <property type="term" value="P:fatty acid metabolic process"/>
    <property type="evidence" value="ECO:0007669"/>
    <property type="project" value="UniProtKB-KW"/>
</dbReference>
<keyword evidence="4" id="KW-0443">Lipid metabolism</keyword>
<comment type="similarity">
    <text evidence="1">Belongs to the ATP-dependent AMP-binding enzyme family.</text>
</comment>
<dbReference type="SUPFAM" id="SSF56801">
    <property type="entry name" value="Acetyl-CoA synthetase-like"/>
    <property type="match status" value="1"/>
</dbReference>
<evidence type="ECO:0000256" key="4">
    <source>
        <dbReference type="ARBA" id="ARBA00023098"/>
    </source>
</evidence>
<organism evidence="7 8">
    <name type="scientific">Nelumbo nucifera</name>
    <name type="common">Sacred lotus</name>
    <dbReference type="NCBI Taxonomy" id="4432"/>
    <lineage>
        <taxon>Eukaryota</taxon>
        <taxon>Viridiplantae</taxon>
        <taxon>Streptophyta</taxon>
        <taxon>Embryophyta</taxon>
        <taxon>Tracheophyta</taxon>
        <taxon>Spermatophyta</taxon>
        <taxon>Magnoliopsida</taxon>
        <taxon>Proteales</taxon>
        <taxon>Nelumbonaceae</taxon>
        <taxon>Nelumbo</taxon>
    </lineage>
</organism>
<keyword evidence="3" id="KW-0276">Fatty acid metabolism</keyword>
<dbReference type="InterPro" id="IPR042099">
    <property type="entry name" value="ANL_N_sf"/>
</dbReference>
<keyword evidence="2" id="KW-0436">Ligase</keyword>
<evidence type="ECO:0000313" key="8">
    <source>
        <dbReference type="Proteomes" id="UP000607653"/>
    </source>
</evidence>
<dbReference type="PANTHER" id="PTHR43859">
    <property type="entry name" value="ACYL-ACTIVATING ENZYME"/>
    <property type="match status" value="1"/>
</dbReference>
<reference evidence="7 8" key="1">
    <citation type="journal article" date="2020" name="Mol. Biol. Evol.">
        <title>Distinct Expression and Methylation Patterns for Genes with Different Fates following a Single Whole-Genome Duplication in Flowering Plants.</title>
        <authorList>
            <person name="Shi T."/>
            <person name="Rahmani R.S."/>
            <person name="Gugger P.F."/>
            <person name="Wang M."/>
            <person name="Li H."/>
            <person name="Zhang Y."/>
            <person name="Li Z."/>
            <person name="Wang Q."/>
            <person name="Van de Peer Y."/>
            <person name="Marchal K."/>
            <person name="Chen J."/>
        </authorList>
    </citation>
    <scope>NUCLEOTIDE SEQUENCE [LARGE SCALE GENOMIC DNA]</scope>
    <source>
        <tissue evidence="7">Leaf</tissue>
    </source>
</reference>
<evidence type="ECO:0000313" key="7">
    <source>
        <dbReference type="EMBL" id="DAD46252.1"/>
    </source>
</evidence>
<dbReference type="Gene3D" id="3.40.50.12780">
    <property type="entry name" value="N-terminal domain of ligase-like"/>
    <property type="match status" value="1"/>
</dbReference>
<evidence type="ECO:0000256" key="1">
    <source>
        <dbReference type="ARBA" id="ARBA00006432"/>
    </source>
</evidence>
<evidence type="ECO:0000256" key="3">
    <source>
        <dbReference type="ARBA" id="ARBA00022832"/>
    </source>
</evidence>
<dbReference type="GO" id="GO:0016874">
    <property type="term" value="F:ligase activity"/>
    <property type="evidence" value="ECO:0007669"/>
    <property type="project" value="UniProtKB-KW"/>
</dbReference>
<evidence type="ECO:0000256" key="2">
    <source>
        <dbReference type="ARBA" id="ARBA00022598"/>
    </source>
</evidence>
<comment type="caution">
    <text evidence="7">The sequence shown here is derived from an EMBL/GenBank/DDBJ whole genome shotgun (WGS) entry which is preliminary data.</text>
</comment>
<dbReference type="InterPro" id="IPR000873">
    <property type="entry name" value="AMP-dep_synth/lig_dom"/>
</dbReference>
<evidence type="ECO:0000256" key="5">
    <source>
        <dbReference type="SAM" id="SignalP"/>
    </source>
</evidence>
<evidence type="ECO:0000259" key="6">
    <source>
        <dbReference type="Pfam" id="PF00501"/>
    </source>
</evidence>
<dbReference type="AlphaFoldDB" id="A0A822ZM21"/>
<feature type="signal peptide" evidence="5">
    <location>
        <begin position="1"/>
        <end position="27"/>
    </location>
</feature>
<feature type="domain" description="AMP-dependent synthetase/ligase" evidence="6">
    <location>
        <begin position="4"/>
        <end position="119"/>
    </location>
</feature>
<keyword evidence="8" id="KW-1185">Reference proteome</keyword>